<evidence type="ECO:0000256" key="5">
    <source>
        <dbReference type="ARBA" id="ARBA00022679"/>
    </source>
</evidence>
<dbReference type="InterPro" id="IPR035907">
    <property type="entry name" value="Hppk_sf"/>
</dbReference>
<keyword evidence="6" id="KW-0547">Nucleotide-binding</keyword>
<dbReference type="PANTHER" id="PTHR43071:SF1">
    <property type="entry name" value="2-AMINO-4-HYDROXY-6-HYDROXYMETHYLDIHYDROPTERIDINE PYROPHOSPHOKINASE"/>
    <property type="match status" value="1"/>
</dbReference>
<dbReference type="RefSeq" id="WP_151693469.1">
    <property type="nucleotide sequence ID" value="NZ_BMGX01000001.1"/>
</dbReference>
<dbReference type="PANTHER" id="PTHR43071">
    <property type="entry name" value="2-AMINO-4-HYDROXY-6-HYDROXYMETHYLDIHYDROPTERIDINE PYROPHOSPHOKINASE"/>
    <property type="match status" value="1"/>
</dbReference>
<evidence type="ECO:0000256" key="9">
    <source>
        <dbReference type="ARBA" id="ARBA00022909"/>
    </source>
</evidence>
<dbReference type="GO" id="GO:0005524">
    <property type="term" value="F:ATP binding"/>
    <property type="evidence" value="ECO:0007669"/>
    <property type="project" value="UniProtKB-KW"/>
</dbReference>
<evidence type="ECO:0000256" key="12">
    <source>
        <dbReference type="ARBA" id="ARBA00033413"/>
    </source>
</evidence>
<dbReference type="UniPathway" id="UPA00077">
    <property type="reaction ID" value="UER00155"/>
</dbReference>
<reference evidence="14 15" key="1">
    <citation type="submission" date="2019-10" db="EMBL/GenBank/DDBJ databases">
        <title>Genome sequence of Phaeocystidibacter marisrubri JCM30614 (type strain).</title>
        <authorList>
            <person name="Bowman J.P."/>
        </authorList>
    </citation>
    <scope>NUCLEOTIDE SEQUENCE [LARGE SCALE GENOMIC DNA]</scope>
    <source>
        <strain evidence="14 15">JCM 30614</strain>
    </source>
</reference>
<keyword evidence="5 14" id="KW-0808">Transferase</keyword>
<dbReference type="GO" id="GO:0046654">
    <property type="term" value="P:tetrahydrofolate biosynthetic process"/>
    <property type="evidence" value="ECO:0007669"/>
    <property type="project" value="UniProtKB-UniPathway"/>
</dbReference>
<dbReference type="AlphaFoldDB" id="A0A6L3ZED7"/>
<sequence>MSTASVKNSPVLILLGGNQGDVRSNGTYVREELDREFGVVASSHWYSSPAWGFEGAPFLNAVLELNPVRDVHALLSFCLEIERELGRVRSGQGYSDRPMDVDILYVGQNVMKSDTLEIPHPRIAERRFTLVPLCEKWGEFHHPVLGLTQNQLLKDCQDSSKVERAEA</sequence>
<dbReference type="NCBIfam" id="TIGR01498">
    <property type="entry name" value="folK"/>
    <property type="match status" value="1"/>
</dbReference>
<dbReference type="EC" id="2.7.6.3" evidence="3"/>
<dbReference type="SUPFAM" id="SSF55083">
    <property type="entry name" value="6-hydroxymethyl-7,8-dihydropterin pyrophosphokinase, HPPK"/>
    <property type="match status" value="1"/>
</dbReference>
<evidence type="ECO:0000256" key="6">
    <source>
        <dbReference type="ARBA" id="ARBA00022741"/>
    </source>
</evidence>
<feature type="domain" description="7,8-dihydro-6-hydroxymethylpterin-pyrophosphokinase" evidence="13">
    <location>
        <begin position="13"/>
        <end position="135"/>
    </location>
</feature>
<evidence type="ECO:0000256" key="2">
    <source>
        <dbReference type="ARBA" id="ARBA00005810"/>
    </source>
</evidence>
<protein>
    <recommendedName>
        <fullName evidence="4">2-amino-4-hydroxy-6-hydroxymethyldihydropteridine pyrophosphokinase</fullName>
        <ecNumber evidence="3">2.7.6.3</ecNumber>
    </recommendedName>
    <alternativeName>
        <fullName evidence="11">6-hydroxymethyl-7,8-dihydropterin pyrophosphokinase</fullName>
    </alternativeName>
    <alternativeName>
        <fullName evidence="12">7,8-dihydro-6-hydroxymethylpterin-pyrophosphokinase</fullName>
    </alternativeName>
</protein>
<evidence type="ECO:0000259" key="13">
    <source>
        <dbReference type="Pfam" id="PF01288"/>
    </source>
</evidence>
<keyword evidence="8" id="KW-0067">ATP-binding</keyword>
<evidence type="ECO:0000313" key="15">
    <source>
        <dbReference type="Proteomes" id="UP000484164"/>
    </source>
</evidence>
<dbReference type="GO" id="GO:0046656">
    <property type="term" value="P:folic acid biosynthetic process"/>
    <property type="evidence" value="ECO:0007669"/>
    <property type="project" value="UniProtKB-KW"/>
</dbReference>
<dbReference type="Proteomes" id="UP000484164">
    <property type="component" value="Unassembled WGS sequence"/>
</dbReference>
<dbReference type="InterPro" id="IPR000550">
    <property type="entry name" value="Hppk"/>
</dbReference>
<evidence type="ECO:0000256" key="4">
    <source>
        <dbReference type="ARBA" id="ARBA00016218"/>
    </source>
</evidence>
<evidence type="ECO:0000313" key="14">
    <source>
        <dbReference type="EMBL" id="KAB2816040.1"/>
    </source>
</evidence>
<comment type="caution">
    <text evidence="14">The sequence shown here is derived from an EMBL/GenBank/DDBJ whole genome shotgun (WGS) entry which is preliminary data.</text>
</comment>
<name>A0A6L3ZED7_9FLAO</name>
<dbReference type="GO" id="GO:0003848">
    <property type="term" value="F:2-amino-4-hydroxy-6-hydroxymethyldihydropteridine diphosphokinase activity"/>
    <property type="evidence" value="ECO:0007669"/>
    <property type="project" value="UniProtKB-EC"/>
</dbReference>
<dbReference type="GO" id="GO:0016301">
    <property type="term" value="F:kinase activity"/>
    <property type="evidence" value="ECO:0007669"/>
    <property type="project" value="UniProtKB-KW"/>
</dbReference>
<dbReference type="Gene3D" id="3.30.70.560">
    <property type="entry name" value="7,8-Dihydro-6-hydroxymethylpterin-pyrophosphokinase HPPK"/>
    <property type="match status" value="1"/>
</dbReference>
<dbReference type="OrthoDB" id="9776634at2"/>
<gene>
    <name evidence="14" type="primary">folK</name>
    <name evidence="14" type="ORF">F8C82_10130</name>
</gene>
<organism evidence="14 15">
    <name type="scientific">Phaeocystidibacter marisrubri</name>
    <dbReference type="NCBI Taxonomy" id="1577780"/>
    <lineage>
        <taxon>Bacteria</taxon>
        <taxon>Pseudomonadati</taxon>
        <taxon>Bacteroidota</taxon>
        <taxon>Flavobacteriia</taxon>
        <taxon>Flavobacteriales</taxon>
        <taxon>Phaeocystidibacteraceae</taxon>
        <taxon>Phaeocystidibacter</taxon>
    </lineage>
</organism>
<dbReference type="CDD" id="cd00483">
    <property type="entry name" value="HPPK"/>
    <property type="match status" value="1"/>
</dbReference>
<dbReference type="EMBL" id="WBVQ01000002">
    <property type="protein sequence ID" value="KAB2816040.1"/>
    <property type="molecule type" value="Genomic_DNA"/>
</dbReference>
<evidence type="ECO:0000256" key="1">
    <source>
        <dbReference type="ARBA" id="ARBA00005051"/>
    </source>
</evidence>
<accession>A0A6L3ZED7</accession>
<evidence type="ECO:0000256" key="11">
    <source>
        <dbReference type="ARBA" id="ARBA00029766"/>
    </source>
</evidence>
<comment type="pathway">
    <text evidence="1">Cofactor biosynthesis; tetrahydrofolate biosynthesis; 2-amino-4-hydroxy-6-hydroxymethyl-7,8-dihydropteridine diphosphate from 7,8-dihydroneopterin triphosphate: step 4/4.</text>
</comment>
<keyword evidence="15" id="KW-1185">Reference proteome</keyword>
<dbReference type="Pfam" id="PF01288">
    <property type="entry name" value="HPPK"/>
    <property type="match status" value="1"/>
</dbReference>
<keyword evidence="9" id="KW-0289">Folate biosynthesis</keyword>
<evidence type="ECO:0000256" key="8">
    <source>
        <dbReference type="ARBA" id="ARBA00022840"/>
    </source>
</evidence>
<evidence type="ECO:0000256" key="3">
    <source>
        <dbReference type="ARBA" id="ARBA00013253"/>
    </source>
</evidence>
<comment type="similarity">
    <text evidence="2">Belongs to the HPPK family.</text>
</comment>
<comment type="function">
    <text evidence="10">Catalyzes the transfer of pyrophosphate from adenosine triphosphate (ATP) to 6-hydroxymethyl-7,8-dihydropterin, an enzymatic step in folate biosynthesis pathway.</text>
</comment>
<evidence type="ECO:0000256" key="7">
    <source>
        <dbReference type="ARBA" id="ARBA00022777"/>
    </source>
</evidence>
<proteinExistence type="inferred from homology"/>
<evidence type="ECO:0000256" key="10">
    <source>
        <dbReference type="ARBA" id="ARBA00029409"/>
    </source>
</evidence>
<keyword evidence="7 14" id="KW-0418">Kinase</keyword>